<feature type="transmembrane region" description="Helical" evidence="5">
    <location>
        <begin position="105"/>
        <end position="128"/>
    </location>
</feature>
<feature type="transmembrane region" description="Helical" evidence="5">
    <location>
        <begin position="31"/>
        <end position="51"/>
    </location>
</feature>
<dbReference type="Pfam" id="PF04893">
    <property type="entry name" value="Yip1"/>
    <property type="match status" value="1"/>
</dbReference>
<evidence type="ECO:0000313" key="8">
    <source>
        <dbReference type="Proteomes" id="UP000199392"/>
    </source>
</evidence>
<dbReference type="RefSeq" id="WP_092426538.1">
    <property type="nucleotide sequence ID" value="NZ_FNCL01000008.1"/>
</dbReference>
<accession>A0A1I6NWS2</accession>
<dbReference type="STRING" id="311180.SAMN04488050_101151"/>
<feature type="transmembrane region" description="Helical" evidence="5">
    <location>
        <begin position="134"/>
        <end position="156"/>
    </location>
</feature>
<dbReference type="EMBL" id="FOZW01000001">
    <property type="protein sequence ID" value="SFS32381.1"/>
    <property type="molecule type" value="Genomic_DNA"/>
</dbReference>
<dbReference type="OrthoDB" id="7771437at2"/>
<evidence type="ECO:0000259" key="6">
    <source>
        <dbReference type="Pfam" id="PF04893"/>
    </source>
</evidence>
<sequence>MSLSREIVATYRGPGAVMRRLLSQGPREDRALMFVMAACAMFFVAQMPALARQAHLEGTELNPLMGASLLACMVILPLALYVLAALSHLVAKLFRGRGTGYGARLALFWALVAASPLLLLNGLVAGFVGQGVQLSLVGLLWFLVFLWFWVSSLRVAEWPADQMAERPAT</sequence>
<evidence type="ECO:0000256" key="2">
    <source>
        <dbReference type="ARBA" id="ARBA00022692"/>
    </source>
</evidence>
<evidence type="ECO:0000256" key="3">
    <source>
        <dbReference type="ARBA" id="ARBA00022989"/>
    </source>
</evidence>
<dbReference type="InterPro" id="IPR006977">
    <property type="entry name" value="Yip1_dom"/>
</dbReference>
<reference evidence="8" key="1">
    <citation type="submission" date="2016-10" db="EMBL/GenBank/DDBJ databases">
        <authorList>
            <person name="Varghese N."/>
            <person name="Submissions S."/>
        </authorList>
    </citation>
    <scope>NUCLEOTIDE SEQUENCE [LARGE SCALE GENOMIC DNA]</scope>
    <source>
        <strain evidence="8">DSM 26894</strain>
    </source>
</reference>
<keyword evidence="3 5" id="KW-1133">Transmembrane helix</keyword>
<organism evidence="7 8">
    <name type="scientific">Alloyangia pacifica</name>
    <dbReference type="NCBI Taxonomy" id="311180"/>
    <lineage>
        <taxon>Bacteria</taxon>
        <taxon>Pseudomonadati</taxon>
        <taxon>Pseudomonadota</taxon>
        <taxon>Alphaproteobacteria</taxon>
        <taxon>Rhodobacterales</taxon>
        <taxon>Roseobacteraceae</taxon>
        <taxon>Alloyangia</taxon>
    </lineage>
</organism>
<comment type="subcellular location">
    <subcellularLocation>
        <location evidence="1">Membrane</location>
        <topology evidence="1">Multi-pass membrane protein</topology>
    </subcellularLocation>
</comment>
<keyword evidence="4 5" id="KW-0472">Membrane</keyword>
<evidence type="ECO:0000256" key="5">
    <source>
        <dbReference type="SAM" id="Phobius"/>
    </source>
</evidence>
<evidence type="ECO:0000256" key="4">
    <source>
        <dbReference type="ARBA" id="ARBA00023136"/>
    </source>
</evidence>
<evidence type="ECO:0000313" key="7">
    <source>
        <dbReference type="EMBL" id="SFS32381.1"/>
    </source>
</evidence>
<dbReference type="GO" id="GO:0016020">
    <property type="term" value="C:membrane"/>
    <property type="evidence" value="ECO:0007669"/>
    <property type="project" value="UniProtKB-SubCell"/>
</dbReference>
<dbReference type="Proteomes" id="UP000199392">
    <property type="component" value="Unassembled WGS sequence"/>
</dbReference>
<dbReference type="AlphaFoldDB" id="A0A1I6NWS2"/>
<feature type="domain" description="Yip1" evidence="6">
    <location>
        <begin position="14"/>
        <end position="153"/>
    </location>
</feature>
<feature type="transmembrane region" description="Helical" evidence="5">
    <location>
        <begin position="63"/>
        <end position="84"/>
    </location>
</feature>
<protein>
    <recommendedName>
        <fullName evidence="6">Yip1 domain-containing protein</fullName>
    </recommendedName>
</protein>
<evidence type="ECO:0000256" key="1">
    <source>
        <dbReference type="ARBA" id="ARBA00004141"/>
    </source>
</evidence>
<name>A0A1I6NWS2_9RHOB</name>
<keyword evidence="8" id="KW-1185">Reference proteome</keyword>
<gene>
    <name evidence="7" type="ORF">SAMN04488050_101151</name>
</gene>
<proteinExistence type="predicted"/>
<keyword evidence="2 5" id="KW-0812">Transmembrane</keyword>